<proteinExistence type="predicted"/>
<dbReference type="OrthoDB" id="2470416at2"/>
<evidence type="ECO:0000313" key="2">
    <source>
        <dbReference type="EMBL" id="TYS83636.1"/>
    </source>
</evidence>
<dbReference type="SUPFAM" id="SSF47413">
    <property type="entry name" value="lambda repressor-like DNA-binding domains"/>
    <property type="match status" value="1"/>
</dbReference>
<dbReference type="InterPro" id="IPR001387">
    <property type="entry name" value="Cro/C1-type_HTH"/>
</dbReference>
<dbReference type="Gene3D" id="1.10.260.40">
    <property type="entry name" value="lambda repressor-like DNA-binding domains"/>
    <property type="match status" value="1"/>
</dbReference>
<comment type="caution">
    <text evidence="2">The sequence shown here is derived from an EMBL/GenBank/DDBJ whole genome shotgun (WGS) entry which is preliminary data.</text>
</comment>
<evidence type="ECO:0000313" key="3">
    <source>
        <dbReference type="Proteomes" id="UP000324269"/>
    </source>
</evidence>
<protein>
    <submittedName>
        <fullName evidence="2">Helix-turn-helix domain-containing protein</fullName>
    </submittedName>
</protein>
<dbReference type="EMBL" id="VTEZ01000005">
    <property type="protein sequence ID" value="TYS83636.1"/>
    <property type="molecule type" value="Genomic_DNA"/>
</dbReference>
<dbReference type="InterPro" id="IPR010982">
    <property type="entry name" value="Lambda_DNA-bd_dom_sf"/>
</dbReference>
<reference evidence="2 3" key="1">
    <citation type="submission" date="2019-08" db="EMBL/GenBank/DDBJ databases">
        <title>Bacillus genomes from the desert of Cuatro Cienegas, Coahuila.</title>
        <authorList>
            <person name="Olmedo-Alvarez G."/>
        </authorList>
    </citation>
    <scope>NUCLEOTIDE SEQUENCE [LARGE SCALE GENOMIC DNA]</scope>
    <source>
        <strain evidence="2 3">CH87b_3T</strain>
    </source>
</reference>
<dbReference type="Pfam" id="PF13443">
    <property type="entry name" value="HTH_26"/>
    <property type="match status" value="1"/>
</dbReference>
<dbReference type="GO" id="GO:0003677">
    <property type="term" value="F:DNA binding"/>
    <property type="evidence" value="ECO:0007669"/>
    <property type="project" value="InterPro"/>
</dbReference>
<gene>
    <name evidence="2" type="ORF">FZC85_16695</name>
</gene>
<dbReference type="RefSeq" id="WP_148970158.1">
    <property type="nucleotide sequence ID" value="NZ_JBNIKW010000005.1"/>
</dbReference>
<name>A0A5D4U8C9_9BACI</name>
<evidence type="ECO:0000259" key="1">
    <source>
        <dbReference type="Pfam" id="PF13443"/>
    </source>
</evidence>
<accession>A0A5D4U8C9</accession>
<dbReference type="AlphaFoldDB" id="A0A5D4U8C9"/>
<dbReference type="Proteomes" id="UP000324269">
    <property type="component" value="Unassembled WGS sequence"/>
</dbReference>
<organism evidence="2 3">
    <name type="scientific">Rossellomorea aquimaris</name>
    <dbReference type="NCBI Taxonomy" id="189382"/>
    <lineage>
        <taxon>Bacteria</taxon>
        <taxon>Bacillati</taxon>
        <taxon>Bacillota</taxon>
        <taxon>Bacilli</taxon>
        <taxon>Bacillales</taxon>
        <taxon>Bacillaceae</taxon>
        <taxon>Rossellomorea</taxon>
    </lineage>
</organism>
<feature type="domain" description="HTH cro/C1-type" evidence="1">
    <location>
        <begin position="8"/>
        <end position="58"/>
    </location>
</feature>
<sequence length="421" mass="49907">MNATLFQKIQHSMKEVGWRKIDLAQRSGIHMSDISRTFNHKQPLSLKHLDAITNALGLVEGSLYPFYVEECFNENQLLDKRRSIQFLYKCITLGYEKQKSDLLLIMTAETSDTNRTNYLSYIFSVAEKLLKAKKEEKALPLYELIIKNESNDFSTQLATSYFRRFYILRMTENAQMALTHVLEHLMCLPREVRMEAYLWITAYYYRREQWKEVLYYAERLENMIKEGEYYARALMYKSFALVRLGGSLEEVLALTSQYAQENEYFAEIAAGNRFAAYLDFGHLEYADEYLAWLEGREDTYVGLPKVLEAYVQLNRIEEAKRLLDWYQHIIDDMSFGGELWLKQKVNLDFRYAYALYQCETLLLPEGLDELLNVANTANQIGNIERFKKCLFIYWKYRNHASDDQRNKYIKLLGINEYQEIY</sequence>